<evidence type="ECO:0000313" key="2">
    <source>
        <dbReference type="EMBL" id="SHG56587.1"/>
    </source>
</evidence>
<name>A0A1M5KUY7_9BRAD</name>
<dbReference type="Proteomes" id="UP000190675">
    <property type="component" value="Chromosome I"/>
</dbReference>
<feature type="compositionally biased region" description="Low complexity" evidence="1">
    <location>
        <begin position="234"/>
        <end position="243"/>
    </location>
</feature>
<accession>A0A1M5KUY7</accession>
<sequence>MGHFRKISTIGVAFIFGVILQSCAAVDQFGSRIEDANRNSQHANDQETLLNIVRAKNFRPLTFVAVSQVTGSQTETVTTGLPTITFGSGITPAQHIGQITNSVMGQAQGSYQSNPLVSTQFQTGMLAAIPEETIAYLIAAHPRDPVLFSTIDALIIKVGSTGKLYRLDNNPDEDEKNPDKNDPDKDCPTFVAEKVDVNFFERSIPCSYSTFLRVTNFILGSGLTAEIISSNGNKATGNKAANKGPGGTKGAASTGGSGSATSSGGAADGAGGSTQSVQGRFCFDPTKSARGVREPLCSVFKLLEPKTSKKAKVIKFGFGKAGTVEAQILIKSPLGVYELYGAALRHPWPHDFPYAAQLGQELIRGEPFVNVTSSPGACFVDVTYQGQYYCVPANSQNTPVIFDIVEQLKNLSTTPTDLNAPFAVRFVGN</sequence>
<evidence type="ECO:0000313" key="3">
    <source>
        <dbReference type="Proteomes" id="UP000190675"/>
    </source>
</evidence>
<organism evidence="2 3">
    <name type="scientific">Bradyrhizobium erythrophlei</name>
    <dbReference type="NCBI Taxonomy" id="1437360"/>
    <lineage>
        <taxon>Bacteria</taxon>
        <taxon>Pseudomonadati</taxon>
        <taxon>Pseudomonadota</taxon>
        <taxon>Alphaproteobacteria</taxon>
        <taxon>Hyphomicrobiales</taxon>
        <taxon>Nitrobacteraceae</taxon>
        <taxon>Bradyrhizobium</taxon>
    </lineage>
</organism>
<evidence type="ECO:0000256" key="1">
    <source>
        <dbReference type="SAM" id="MobiDB-lite"/>
    </source>
</evidence>
<proteinExistence type="predicted"/>
<gene>
    <name evidence="2" type="ORF">SAMN05444169_3083</name>
</gene>
<reference evidence="2 3" key="1">
    <citation type="submission" date="2016-11" db="EMBL/GenBank/DDBJ databases">
        <authorList>
            <person name="Jaros S."/>
            <person name="Januszkiewicz K."/>
            <person name="Wedrychowicz H."/>
        </authorList>
    </citation>
    <scope>NUCLEOTIDE SEQUENCE [LARGE SCALE GENOMIC DNA]</scope>
    <source>
        <strain evidence="2 3">GAS242</strain>
    </source>
</reference>
<feature type="region of interest" description="Disordered" evidence="1">
    <location>
        <begin position="234"/>
        <end position="275"/>
    </location>
</feature>
<feature type="compositionally biased region" description="Gly residues" evidence="1">
    <location>
        <begin position="244"/>
        <end position="258"/>
    </location>
</feature>
<protein>
    <submittedName>
        <fullName evidence="2">Uncharacterized protein</fullName>
    </submittedName>
</protein>
<feature type="compositionally biased region" description="Basic and acidic residues" evidence="1">
    <location>
        <begin position="177"/>
        <end position="187"/>
    </location>
</feature>
<dbReference type="EMBL" id="LT670818">
    <property type="protein sequence ID" value="SHG56587.1"/>
    <property type="molecule type" value="Genomic_DNA"/>
</dbReference>
<dbReference type="PROSITE" id="PS51257">
    <property type="entry name" value="PROKAR_LIPOPROTEIN"/>
    <property type="match status" value="1"/>
</dbReference>
<feature type="region of interest" description="Disordered" evidence="1">
    <location>
        <begin position="165"/>
        <end position="187"/>
    </location>
</feature>
<dbReference type="AlphaFoldDB" id="A0A1M5KUY7"/>